<dbReference type="SMART" id="SM00829">
    <property type="entry name" value="PKS_ER"/>
    <property type="match status" value="1"/>
</dbReference>
<sequence>MMIFDLGNFRKCETILIHGAGGGVGTAAIQLAQSIGGNIIGTASKWKHEKLNTMGVLNCIDYNSENILNKVMEYTNGKGVDLIVDPVGGDSWKVSYKCLSPMGKLIIFGDQNFVKGKSFNIYTSMKEIFSMPKYKPMKLMSDNKSIMGYHLGRLDGAEQKIQNAVQTLKQIVDDNHLKPIIDRIFSYTEANNAHQYIQDRKNFGKVLLDFTN</sequence>
<protein>
    <recommendedName>
        <fullName evidence="2">Enoyl reductase (ER) domain-containing protein</fullName>
    </recommendedName>
</protein>
<evidence type="ECO:0000256" key="1">
    <source>
        <dbReference type="ARBA" id="ARBA00023002"/>
    </source>
</evidence>
<dbReference type="AlphaFoldDB" id="A0A382ULH7"/>
<dbReference type="GO" id="GO:0016491">
    <property type="term" value="F:oxidoreductase activity"/>
    <property type="evidence" value="ECO:0007669"/>
    <property type="project" value="UniProtKB-KW"/>
</dbReference>
<dbReference type="Gene3D" id="3.90.180.10">
    <property type="entry name" value="Medium-chain alcohol dehydrogenases, catalytic domain"/>
    <property type="match status" value="1"/>
</dbReference>
<reference evidence="3" key="1">
    <citation type="submission" date="2018-05" db="EMBL/GenBank/DDBJ databases">
        <authorList>
            <person name="Lanie J.A."/>
            <person name="Ng W.-L."/>
            <person name="Kazmierczak K.M."/>
            <person name="Andrzejewski T.M."/>
            <person name="Davidsen T.M."/>
            <person name="Wayne K.J."/>
            <person name="Tettelin H."/>
            <person name="Glass J.I."/>
            <person name="Rusch D."/>
            <person name="Podicherti R."/>
            <person name="Tsui H.-C.T."/>
            <person name="Winkler M.E."/>
        </authorList>
    </citation>
    <scope>NUCLEOTIDE SEQUENCE</scope>
</reference>
<organism evidence="3">
    <name type="scientific">marine metagenome</name>
    <dbReference type="NCBI Taxonomy" id="408172"/>
    <lineage>
        <taxon>unclassified sequences</taxon>
        <taxon>metagenomes</taxon>
        <taxon>ecological metagenomes</taxon>
    </lineage>
</organism>
<keyword evidence="1" id="KW-0560">Oxidoreductase</keyword>
<name>A0A382ULH7_9ZZZZ</name>
<dbReference type="PANTHER" id="PTHR44054">
    <property type="entry name" value="SYNAPTIC VESICLE MEMBRANE PROTEIN VAT-1 HOMOLOG-LIKE"/>
    <property type="match status" value="1"/>
</dbReference>
<dbReference type="Pfam" id="PF00107">
    <property type="entry name" value="ADH_zinc_N"/>
    <property type="match status" value="1"/>
</dbReference>
<dbReference type="InterPro" id="IPR013149">
    <property type="entry name" value="ADH-like_C"/>
</dbReference>
<dbReference type="EMBL" id="UINC01145041">
    <property type="protein sequence ID" value="SVD34927.1"/>
    <property type="molecule type" value="Genomic_DNA"/>
</dbReference>
<gene>
    <name evidence="3" type="ORF">METZ01_LOCUS387781</name>
</gene>
<dbReference type="InterPro" id="IPR036291">
    <property type="entry name" value="NAD(P)-bd_dom_sf"/>
</dbReference>
<dbReference type="PANTHER" id="PTHR44054:SF1">
    <property type="entry name" value="SYNAPTIC VESICLE MEMBRANE PROTEIN VAT-1 HOMOLOG"/>
    <property type="match status" value="1"/>
</dbReference>
<dbReference type="InterPro" id="IPR052100">
    <property type="entry name" value="SV-ATPase_mito-regulator"/>
</dbReference>
<evidence type="ECO:0000259" key="2">
    <source>
        <dbReference type="SMART" id="SM00829"/>
    </source>
</evidence>
<proteinExistence type="predicted"/>
<feature type="domain" description="Enoyl reductase (ER)" evidence="2">
    <location>
        <begin position="1"/>
        <end position="208"/>
    </location>
</feature>
<evidence type="ECO:0000313" key="3">
    <source>
        <dbReference type="EMBL" id="SVD34927.1"/>
    </source>
</evidence>
<dbReference type="InterPro" id="IPR020843">
    <property type="entry name" value="ER"/>
</dbReference>
<dbReference type="SUPFAM" id="SSF51735">
    <property type="entry name" value="NAD(P)-binding Rossmann-fold domains"/>
    <property type="match status" value="1"/>
</dbReference>
<accession>A0A382ULH7</accession>